<accession>A0ABQ8Q245</accession>
<comment type="caution">
    <text evidence="1">The sequence shown here is derived from an EMBL/GenBank/DDBJ whole genome shotgun (WGS) entry which is preliminary data.</text>
</comment>
<evidence type="ECO:0000313" key="1">
    <source>
        <dbReference type="EMBL" id="KAJ3992785.1"/>
    </source>
</evidence>
<sequence>MYISPGIPIMSVLKITHPNLYAKLINEDTSPDPITKHKSKTKPKRIQTTLVEHKNTLPEPILEEPVFTDTGYFNDSCNIPVDAIVEHIINEGNEEITGLVEQEDGTLERIAEIEDPEVDPATIEAVTVEKAQETSEELDLGRGKQTRISTKLYSKDWVYTEDCSVEVEKKTKQWKSGKKAGI</sequence>
<keyword evidence="2" id="KW-1185">Reference proteome</keyword>
<organism evidence="1 2">
    <name type="scientific">Lentinula boryana</name>
    <dbReference type="NCBI Taxonomy" id="40481"/>
    <lineage>
        <taxon>Eukaryota</taxon>
        <taxon>Fungi</taxon>
        <taxon>Dikarya</taxon>
        <taxon>Basidiomycota</taxon>
        <taxon>Agaricomycotina</taxon>
        <taxon>Agaricomycetes</taxon>
        <taxon>Agaricomycetidae</taxon>
        <taxon>Agaricales</taxon>
        <taxon>Marasmiineae</taxon>
        <taxon>Omphalotaceae</taxon>
        <taxon>Lentinula</taxon>
    </lineage>
</organism>
<name>A0ABQ8Q245_9AGAR</name>
<gene>
    <name evidence="1" type="ORF">F5050DRAFT_1715021</name>
</gene>
<proteinExistence type="predicted"/>
<evidence type="ECO:0000313" key="2">
    <source>
        <dbReference type="Proteomes" id="UP001163828"/>
    </source>
</evidence>
<dbReference type="EMBL" id="MU790823">
    <property type="protein sequence ID" value="KAJ3992785.1"/>
    <property type="molecule type" value="Genomic_DNA"/>
</dbReference>
<reference evidence="1" key="1">
    <citation type="submission" date="2022-08" db="EMBL/GenBank/DDBJ databases">
        <authorList>
            <consortium name="DOE Joint Genome Institute"/>
            <person name="Min B."/>
            <person name="Riley R."/>
            <person name="Sierra-Patev S."/>
            <person name="Naranjo-Ortiz M."/>
            <person name="Looney B."/>
            <person name="Konkel Z."/>
            <person name="Slot J.C."/>
            <person name="Sakamoto Y."/>
            <person name="Steenwyk J.L."/>
            <person name="Rokas A."/>
            <person name="Carro J."/>
            <person name="Camarero S."/>
            <person name="Ferreira P."/>
            <person name="Molpeceres G."/>
            <person name="Ruiz-Duenas F.J."/>
            <person name="Serrano A."/>
            <person name="Henrissat B."/>
            <person name="Drula E."/>
            <person name="Hughes K.W."/>
            <person name="Mata J.L."/>
            <person name="Ishikawa N.K."/>
            <person name="Vargas-Isla R."/>
            <person name="Ushijima S."/>
            <person name="Smith C.A."/>
            <person name="Ahrendt S."/>
            <person name="Andreopoulos W."/>
            <person name="He G."/>
            <person name="Labutti K."/>
            <person name="Lipzen A."/>
            <person name="Ng V."/>
            <person name="Sandor L."/>
            <person name="Barry K."/>
            <person name="Martinez A.T."/>
            <person name="Xiao Y."/>
            <person name="Gibbons J.G."/>
            <person name="Terashima K."/>
            <person name="Hibbett D.S."/>
            <person name="Grigoriev I.V."/>
        </authorList>
    </citation>
    <scope>NUCLEOTIDE SEQUENCE</scope>
    <source>
        <strain evidence="1">TFB10827</strain>
    </source>
</reference>
<protein>
    <submittedName>
        <fullName evidence="1">Uncharacterized protein</fullName>
    </submittedName>
</protein>
<dbReference type="Proteomes" id="UP001163828">
    <property type="component" value="Unassembled WGS sequence"/>
</dbReference>